<keyword evidence="2" id="KW-0732">Signal</keyword>
<dbReference type="Proteomes" id="UP000247371">
    <property type="component" value="Unassembled WGS sequence"/>
</dbReference>
<dbReference type="InterPro" id="IPR015183">
    <property type="entry name" value="QH-AmDH_asu_dom_III"/>
</dbReference>
<dbReference type="InterPro" id="IPR023887">
    <property type="entry name" value="QH-AmDH_asu"/>
</dbReference>
<feature type="signal peptide" evidence="2">
    <location>
        <begin position="1"/>
        <end position="49"/>
    </location>
</feature>
<keyword evidence="8" id="KW-1185">Reference proteome</keyword>
<evidence type="ECO:0000256" key="1">
    <source>
        <dbReference type="SAM" id="MobiDB-lite"/>
    </source>
</evidence>
<evidence type="ECO:0000259" key="5">
    <source>
        <dbReference type="Pfam" id="PF09100"/>
    </source>
</evidence>
<feature type="domain" description="Quinohemoprotein amine dehydrogenase alpha subunit haem binding" evidence="3">
    <location>
        <begin position="75"/>
        <end position="202"/>
    </location>
</feature>
<feature type="domain" description="Quinohemoprotein amine dehydrogenase alpha subunit" evidence="5">
    <location>
        <begin position="474"/>
        <end position="611"/>
    </location>
</feature>
<dbReference type="Gene3D" id="1.10.760.10">
    <property type="entry name" value="Cytochrome c-like domain"/>
    <property type="match status" value="1"/>
</dbReference>
<dbReference type="Pfam" id="PF09099">
    <property type="entry name" value="Qn_am_d_aIII"/>
    <property type="match status" value="1"/>
</dbReference>
<evidence type="ECO:0000313" key="7">
    <source>
        <dbReference type="EMBL" id="PYD68910.1"/>
    </source>
</evidence>
<reference evidence="7 8" key="1">
    <citation type="submission" date="2017-07" db="EMBL/GenBank/DDBJ databases">
        <title>A draft genome sequence of Komagataeibacter swingsii LMG 22125.</title>
        <authorList>
            <person name="Skraban J."/>
            <person name="Cleenwerck I."/>
            <person name="Vandamme P."/>
            <person name="Trcek J."/>
        </authorList>
    </citation>
    <scope>NUCLEOTIDE SEQUENCE [LARGE SCALE GENOMIC DNA]</scope>
    <source>
        <strain evidence="7 8">LMG 22125</strain>
    </source>
</reference>
<dbReference type="SUPFAM" id="SSF69298">
    <property type="entry name" value="Quinohemoprotein amine dehydrogenase A chain, domain 3"/>
    <property type="match status" value="1"/>
</dbReference>
<dbReference type="Pfam" id="PF09100">
    <property type="entry name" value="Qn_am_d_aIV"/>
    <property type="match status" value="1"/>
</dbReference>
<evidence type="ECO:0000259" key="3">
    <source>
        <dbReference type="Pfam" id="PF09098"/>
    </source>
</evidence>
<feature type="region of interest" description="Disordered" evidence="1">
    <location>
        <begin position="1"/>
        <end position="24"/>
    </location>
</feature>
<dbReference type="EMBL" id="NKUB01000018">
    <property type="protein sequence ID" value="PYD68910.1"/>
    <property type="molecule type" value="Genomic_DNA"/>
</dbReference>
<dbReference type="InterPro" id="IPR013783">
    <property type="entry name" value="Ig-like_fold"/>
</dbReference>
<evidence type="ECO:0000256" key="2">
    <source>
        <dbReference type="SAM" id="SignalP"/>
    </source>
</evidence>
<evidence type="ECO:0000259" key="6">
    <source>
        <dbReference type="Pfam" id="PF14930"/>
    </source>
</evidence>
<dbReference type="GO" id="GO:0009055">
    <property type="term" value="F:electron transfer activity"/>
    <property type="evidence" value="ECO:0007669"/>
    <property type="project" value="InterPro"/>
</dbReference>
<sequence length="613" mass="67167">MSTLSATVGDQKPDSAPLRFKRGRPSSRMPLGMILLTCLCATSITAAHAQDKAGVGKDPADWVETETGIPVTDLLTTQKCGACHTPDGKGNLSRISWTRTTPEGWSQTIKRMVKLNGLSITPDDARAIVKYLSTYHGLAPEEAKPVMYFAEHRAVDETIIPNNTMRQTCASCHAFAQPMSSRRSHREWALVENLHKAMYSTAQRIYETPIKDHANEEGEAEPDNVPKPVLQGQAALDWLSKNAPVNTAEWAAWRPRIRPPDLGGKWLVAGSMSGHGRFVGEMTITPKAPGSDEFMTTTTLRALDDNHTYTRTGVALVYAGYSWRGTSQGQGATQPGHPDDPTGMMREAMWFAPDQTAGQGRWYWGDYHEFGLDVTLARETKAPVLVMASPDALRTGTQEKELHLYGADLPTDLQPRDIDFGGGVSVRRIVSASPTEVVAVVDVARDAVAGMRDVSVRGAVLQKAVPVYSGIDYIKVSPETGLARLGGIKYGKGYQQFSAIGWSNGPDGKPDTSDDFPVHVVDADWSLAEMPTVTYDDDIRFVGKLDPATGFFTPNVEGPDPQRRFMRNNYGEVWVVANSKTEKDAQGKPLTARAYLVTTVPTYKRWDQPEVSK</sequence>
<dbReference type="GO" id="GO:0020037">
    <property type="term" value="F:heme binding"/>
    <property type="evidence" value="ECO:0007669"/>
    <property type="project" value="InterPro"/>
</dbReference>
<dbReference type="InterPro" id="IPR015184">
    <property type="entry name" value="QH-AmDH_asu_dom_IV"/>
</dbReference>
<dbReference type="SUPFAM" id="SSF81296">
    <property type="entry name" value="E set domains"/>
    <property type="match status" value="1"/>
</dbReference>
<accession>A0A2V4R9Z2</accession>
<dbReference type="InterPro" id="IPR036909">
    <property type="entry name" value="Cyt_c-like_dom_sf"/>
</dbReference>
<dbReference type="SUPFAM" id="SSF46626">
    <property type="entry name" value="Cytochrome c"/>
    <property type="match status" value="1"/>
</dbReference>
<dbReference type="InterPro" id="IPR015182">
    <property type="entry name" value="QH-AmDH_asu_heme-bd_dom"/>
</dbReference>
<feature type="chain" id="PRO_5015922883" evidence="2">
    <location>
        <begin position="50"/>
        <end position="613"/>
    </location>
</feature>
<dbReference type="InterPro" id="IPR014756">
    <property type="entry name" value="Ig_E-set"/>
</dbReference>
<dbReference type="InterPro" id="IPR036718">
    <property type="entry name" value="H-AmDH_asu_dom2_sf"/>
</dbReference>
<dbReference type="NCBIfam" id="TIGR03908">
    <property type="entry name" value="QH_alpha"/>
    <property type="match status" value="1"/>
</dbReference>
<evidence type="ECO:0000313" key="8">
    <source>
        <dbReference type="Proteomes" id="UP000247371"/>
    </source>
</evidence>
<name>A0A2V4R9Z2_9PROT</name>
<dbReference type="Gene3D" id="2.60.40.10">
    <property type="entry name" value="Immunoglobulins"/>
    <property type="match status" value="2"/>
</dbReference>
<dbReference type="AlphaFoldDB" id="A0A2V4R9Z2"/>
<evidence type="ECO:0000259" key="4">
    <source>
        <dbReference type="Pfam" id="PF09099"/>
    </source>
</evidence>
<comment type="caution">
    <text evidence="7">The sequence shown here is derived from an EMBL/GenBank/DDBJ whole genome shotgun (WGS) entry which is preliminary data.</text>
</comment>
<dbReference type="Gene3D" id="2.40.128.120">
    <property type="entry name" value="Quinohemoprotein amine dehydrogenase alpha subunit, domain 2"/>
    <property type="match status" value="1"/>
</dbReference>
<proteinExistence type="predicted"/>
<organism evidence="7 8">
    <name type="scientific">Komagataeibacter swingsii</name>
    <dbReference type="NCBI Taxonomy" id="215220"/>
    <lineage>
        <taxon>Bacteria</taxon>
        <taxon>Pseudomonadati</taxon>
        <taxon>Pseudomonadota</taxon>
        <taxon>Alphaproteobacteria</taxon>
        <taxon>Acetobacterales</taxon>
        <taxon>Acetobacteraceae</taxon>
        <taxon>Komagataeibacter</taxon>
    </lineage>
</organism>
<protein>
    <submittedName>
        <fullName evidence="7">Quinohemoprotein amine dehydrogenase subunit alpha</fullName>
    </submittedName>
</protein>
<feature type="domain" description="Quinohemoprotein amine dehydrogenase alpha subunit" evidence="6">
    <location>
        <begin position="261"/>
        <end position="378"/>
    </location>
</feature>
<gene>
    <name evidence="7" type="primary">peaA</name>
    <name evidence="7" type="ORF">CFR76_12505</name>
</gene>
<feature type="domain" description="Quinohemoprotein amine dehydrogenase alpha subunit" evidence="4">
    <location>
        <begin position="384"/>
        <end position="468"/>
    </location>
</feature>
<dbReference type="Pfam" id="PF09098">
    <property type="entry name" value="Dehyd-heme_bind"/>
    <property type="match status" value="1"/>
</dbReference>
<dbReference type="Pfam" id="PF14930">
    <property type="entry name" value="Qn_am_d_aII"/>
    <property type="match status" value="1"/>
</dbReference>
<dbReference type="InterPro" id="IPR009111">
    <property type="entry name" value="QH-AmDH_asu_dom2"/>
</dbReference>